<reference evidence="12" key="1">
    <citation type="submission" date="2014-03" db="EMBL/GenBank/DDBJ databases">
        <title>The Genome Sequence of Puccinia striiformis f. sp. tritici PST-78.</title>
        <authorList>
            <consortium name="The Broad Institute Genome Sequencing Platform"/>
            <person name="Cuomo C."/>
            <person name="Hulbert S."/>
            <person name="Chen X."/>
            <person name="Walker B."/>
            <person name="Young S.K."/>
            <person name="Zeng Q."/>
            <person name="Gargeya S."/>
            <person name="Fitzgerald M."/>
            <person name="Haas B."/>
            <person name="Abouelleil A."/>
            <person name="Alvarado L."/>
            <person name="Arachchi H.M."/>
            <person name="Berlin A.M."/>
            <person name="Chapman S.B."/>
            <person name="Goldberg J."/>
            <person name="Griggs A."/>
            <person name="Gujja S."/>
            <person name="Hansen M."/>
            <person name="Howarth C."/>
            <person name="Imamovic A."/>
            <person name="Larimer J."/>
            <person name="McCowan C."/>
            <person name="Montmayeur A."/>
            <person name="Murphy C."/>
            <person name="Neiman D."/>
            <person name="Pearson M."/>
            <person name="Priest M."/>
            <person name="Roberts A."/>
            <person name="Saif S."/>
            <person name="Shea T."/>
            <person name="Sisk P."/>
            <person name="Sykes S."/>
            <person name="Wortman J."/>
            <person name="Nusbaum C."/>
            <person name="Birren B."/>
        </authorList>
    </citation>
    <scope>NUCLEOTIDE SEQUENCE [LARGE SCALE GENOMIC DNA]</scope>
    <source>
        <strain evidence="12">race PST-78</strain>
    </source>
</reference>
<dbReference type="InterPro" id="IPR000232">
    <property type="entry name" value="HSF_DNA-bd"/>
</dbReference>
<feature type="compositionally biased region" description="Polar residues" evidence="9">
    <location>
        <begin position="255"/>
        <end position="279"/>
    </location>
</feature>
<dbReference type="PANTHER" id="PTHR10015">
    <property type="entry name" value="HEAT SHOCK TRANSCRIPTION FACTOR"/>
    <property type="match status" value="1"/>
</dbReference>
<dbReference type="PANTHER" id="PTHR10015:SF427">
    <property type="entry name" value="HEAT SHOCK FACTOR PROTEIN"/>
    <property type="match status" value="1"/>
</dbReference>
<comment type="subcellular location">
    <subcellularLocation>
        <location evidence="1">Nucleus</location>
    </subcellularLocation>
</comment>
<evidence type="ECO:0000313" key="11">
    <source>
        <dbReference type="EMBL" id="KNE95637.1"/>
    </source>
</evidence>
<evidence type="ECO:0000256" key="5">
    <source>
        <dbReference type="ARBA" id="ARBA00023163"/>
    </source>
</evidence>
<feature type="compositionally biased region" description="Basic residues" evidence="9">
    <location>
        <begin position="804"/>
        <end position="821"/>
    </location>
</feature>
<dbReference type="GO" id="GO:0003700">
    <property type="term" value="F:DNA-binding transcription factor activity"/>
    <property type="evidence" value="ECO:0007669"/>
    <property type="project" value="InterPro"/>
</dbReference>
<comment type="subunit">
    <text evidence="7">Homotrimer. Homotrimerization increases the affinity of HSF1 to DNA. Interacts with transcriptional coregulator SSA1 on chromatin.</text>
</comment>
<keyword evidence="5" id="KW-0804">Transcription</keyword>
<dbReference type="GO" id="GO:0005634">
    <property type="term" value="C:nucleus"/>
    <property type="evidence" value="ECO:0007669"/>
    <property type="project" value="UniProtKB-SubCell"/>
</dbReference>
<feature type="compositionally biased region" description="Basic residues" evidence="9">
    <location>
        <begin position="847"/>
        <end position="859"/>
    </location>
</feature>
<accession>A0A0L0V8M6</accession>
<feature type="region of interest" description="Disordered" evidence="9">
    <location>
        <begin position="299"/>
        <end position="375"/>
    </location>
</feature>
<feature type="compositionally biased region" description="Low complexity" evidence="9">
    <location>
        <begin position="860"/>
        <end position="875"/>
    </location>
</feature>
<dbReference type="OrthoDB" id="60033at2759"/>
<dbReference type="InterPro" id="IPR036390">
    <property type="entry name" value="WH_DNA-bd_sf"/>
</dbReference>
<feature type="compositionally biased region" description="Low complexity" evidence="9">
    <location>
        <begin position="906"/>
        <end position="921"/>
    </location>
</feature>
<feature type="region of interest" description="Disordered" evidence="9">
    <location>
        <begin position="1"/>
        <end position="122"/>
    </location>
</feature>
<protein>
    <recommendedName>
        <fullName evidence="10">HSF-type DNA-binding domain-containing protein</fullName>
    </recommendedName>
</protein>
<dbReference type="Gene3D" id="1.10.10.10">
    <property type="entry name" value="Winged helix-like DNA-binding domain superfamily/Winged helix DNA-binding domain"/>
    <property type="match status" value="1"/>
</dbReference>
<feature type="domain" description="HSF-type DNA-binding" evidence="10">
    <location>
        <begin position="190"/>
        <end position="214"/>
    </location>
</feature>
<evidence type="ECO:0000256" key="1">
    <source>
        <dbReference type="ARBA" id="ARBA00004123"/>
    </source>
</evidence>
<gene>
    <name evidence="11" type="ORF">PSTG_11002</name>
</gene>
<feature type="compositionally biased region" description="Pro residues" evidence="9">
    <location>
        <begin position="48"/>
        <end position="60"/>
    </location>
</feature>
<feature type="compositionally biased region" description="Basic and acidic residues" evidence="9">
    <location>
        <begin position="363"/>
        <end position="373"/>
    </location>
</feature>
<feature type="compositionally biased region" description="Low complexity" evidence="9">
    <location>
        <begin position="101"/>
        <end position="115"/>
    </location>
</feature>
<feature type="compositionally biased region" description="Low complexity" evidence="9">
    <location>
        <begin position="837"/>
        <end position="846"/>
    </location>
</feature>
<feature type="compositionally biased region" description="Polar residues" evidence="9">
    <location>
        <begin position="345"/>
        <end position="359"/>
    </location>
</feature>
<dbReference type="InterPro" id="IPR036388">
    <property type="entry name" value="WH-like_DNA-bd_sf"/>
</dbReference>
<feature type="region of interest" description="Disordered" evidence="9">
    <location>
        <begin position="586"/>
        <end position="620"/>
    </location>
</feature>
<evidence type="ECO:0000256" key="9">
    <source>
        <dbReference type="SAM" id="MobiDB-lite"/>
    </source>
</evidence>
<keyword evidence="12" id="KW-1185">Reference proteome</keyword>
<evidence type="ECO:0000256" key="8">
    <source>
        <dbReference type="RuleBase" id="RU004020"/>
    </source>
</evidence>
<feature type="compositionally biased region" description="Low complexity" evidence="9">
    <location>
        <begin position="32"/>
        <end position="42"/>
    </location>
</feature>
<comment type="similarity">
    <text evidence="2 8">Belongs to the HSF family.</text>
</comment>
<dbReference type="Pfam" id="PF00447">
    <property type="entry name" value="HSF_DNA-bind"/>
    <property type="match status" value="1"/>
</dbReference>
<dbReference type="GO" id="GO:0043565">
    <property type="term" value="F:sequence-specific DNA binding"/>
    <property type="evidence" value="ECO:0007669"/>
    <property type="project" value="InterPro"/>
</dbReference>
<organism evidence="11 12">
    <name type="scientific">Puccinia striiformis f. sp. tritici PST-78</name>
    <dbReference type="NCBI Taxonomy" id="1165861"/>
    <lineage>
        <taxon>Eukaryota</taxon>
        <taxon>Fungi</taxon>
        <taxon>Dikarya</taxon>
        <taxon>Basidiomycota</taxon>
        <taxon>Pucciniomycotina</taxon>
        <taxon>Pucciniomycetes</taxon>
        <taxon>Pucciniales</taxon>
        <taxon>Pucciniaceae</taxon>
        <taxon>Puccinia</taxon>
    </lineage>
</organism>
<evidence type="ECO:0000256" key="4">
    <source>
        <dbReference type="ARBA" id="ARBA00023125"/>
    </source>
</evidence>
<feature type="region of interest" description="Disordered" evidence="9">
    <location>
        <begin position="834"/>
        <end position="921"/>
    </location>
</feature>
<feature type="region of interest" description="Disordered" evidence="9">
    <location>
        <begin position="786"/>
        <end position="821"/>
    </location>
</feature>
<evidence type="ECO:0000256" key="6">
    <source>
        <dbReference type="ARBA" id="ARBA00023242"/>
    </source>
</evidence>
<evidence type="ECO:0000256" key="7">
    <source>
        <dbReference type="ARBA" id="ARBA00062171"/>
    </source>
</evidence>
<evidence type="ECO:0000259" key="10">
    <source>
        <dbReference type="PROSITE" id="PS00434"/>
    </source>
</evidence>
<dbReference type="STRING" id="1165861.A0A0L0V8M6"/>
<evidence type="ECO:0000256" key="2">
    <source>
        <dbReference type="ARBA" id="ARBA00006403"/>
    </source>
</evidence>
<keyword evidence="3" id="KW-0805">Transcription regulation</keyword>
<name>A0A0L0V8M6_9BASI</name>
<feature type="compositionally biased region" description="Low complexity" evidence="9">
    <location>
        <begin position="61"/>
        <end position="91"/>
    </location>
</feature>
<feature type="compositionally biased region" description="Polar residues" evidence="9">
    <location>
        <begin position="600"/>
        <end position="620"/>
    </location>
</feature>
<feature type="compositionally biased region" description="Low complexity" evidence="9">
    <location>
        <begin position="1"/>
        <end position="23"/>
    </location>
</feature>
<proteinExistence type="inferred from homology"/>
<feature type="region of interest" description="Disordered" evidence="9">
    <location>
        <begin position="252"/>
        <end position="279"/>
    </location>
</feature>
<dbReference type="FunFam" id="1.10.10.10:FF:000027">
    <property type="entry name" value="Heat shock transcription factor 1"/>
    <property type="match status" value="1"/>
</dbReference>
<evidence type="ECO:0000313" key="12">
    <source>
        <dbReference type="Proteomes" id="UP000054564"/>
    </source>
</evidence>
<sequence length="921" mass="99923">MKNTNNQQINSRLSSSNSFSNRNKASLSISTQQQQQQQQQQQYHFNSPSPPSQPPSPSSPSSPSSAYQNQNQNQHQHSSSLSSNHDSLSQPNNTQSAEQLNSQSSPDQNQPSSSSVGPNVAGRIGVGGNVMVDPYNPTPLSQKTSVGAGAFVYKVYNMLLDPSFQHLISFNPNGQSFTVSNVQDFSKTVLPKHFKHNNFSSFVRQLNMYGFHKVNKTPRGQRGNDNSAAWEFVHPKFHRGRPDLLEQIRRKTLDNESGSHSIRSKDPSSLISQSQASPTTQRFPIDAISFLSNAPRTHPGFNLAHPRNGPFFPHLPQRAKSDCPSELSPAAPGASFSVPDILETQLPSNSMFDSGSNPTIAPHTDHTLNEHQSSRQYTHSFSYSAYPIDPPSSSHSHISSAPITPLSAVPPPSSPMDINIDPKAFTQNPLEALSEIKSHLSGRFQGINASYEALYRELHETRRRQGVLVDLVEKMYKTLQNSPNTNVDYEFPTRELLWGLGAETTPVFKITEHNYPGHCPMVYDDVYSQQQQCPVSVGTSPSVSEFSHGPQTSPCDSAYRSLSVGPAGFTGFGNLTLASYPNSPVGGLMSDHQQAAGPNKTRSSSPPNTIIASSRSVSVQQQNGPGLLEETSNRFLVPGIAPSHHGQQTLGGSNNGLNSVPVSPRAALSTALKTPLPPSPAPFKHIGCSGGAPGSVEMIPKQQQQQQTDDYQQAFDSFIHHHHPTLSMIGAGGGLEDSSATFPVPPSSIDQSLLIIKPEECNSKPATAGGRSRPFESLVIGGSSTDTLIFSTDNSPPPPSIIHPQHHHHQHHHQISHHAHHLLQPADENSATVCLASTSDPSSSSSNHHHHHQHSHSLSHHLPTSPAISPSSSSSFKGRKRPASGSMDLSSSTLNPHHPHHHPVSHHLNPIPHHLNLNLRN</sequence>
<dbReference type="EMBL" id="AJIL01000093">
    <property type="protein sequence ID" value="KNE95637.1"/>
    <property type="molecule type" value="Genomic_DNA"/>
</dbReference>
<dbReference type="SUPFAM" id="SSF46785">
    <property type="entry name" value="Winged helix' DNA-binding domain"/>
    <property type="match status" value="1"/>
</dbReference>
<dbReference type="SMART" id="SM00415">
    <property type="entry name" value="HSF"/>
    <property type="match status" value="1"/>
</dbReference>
<keyword evidence="6" id="KW-0539">Nucleus</keyword>
<keyword evidence="4" id="KW-0238">DNA-binding</keyword>
<dbReference type="PROSITE" id="PS00434">
    <property type="entry name" value="HSF_DOMAIN"/>
    <property type="match status" value="1"/>
</dbReference>
<dbReference type="PRINTS" id="PR00056">
    <property type="entry name" value="HSFDOMAIN"/>
</dbReference>
<comment type="caution">
    <text evidence="11">The sequence shown here is derived from an EMBL/GenBank/DDBJ whole genome shotgun (WGS) entry which is preliminary data.</text>
</comment>
<dbReference type="AlphaFoldDB" id="A0A0L0V8M6"/>
<evidence type="ECO:0000256" key="3">
    <source>
        <dbReference type="ARBA" id="ARBA00023015"/>
    </source>
</evidence>
<dbReference type="Proteomes" id="UP000054564">
    <property type="component" value="Unassembled WGS sequence"/>
</dbReference>